<reference evidence="1 2" key="2">
    <citation type="journal article" date="2022" name="Mol. Ecol. Resour.">
        <title>The genomes of chicory, endive, great burdock and yacon provide insights into Asteraceae paleo-polyploidization history and plant inulin production.</title>
        <authorList>
            <person name="Fan W."/>
            <person name="Wang S."/>
            <person name="Wang H."/>
            <person name="Wang A."/>
            <person name="Jiang F."/>
            <person name="Liu H."/>
            <person name="Zhao H."/>
            <person name="Xu D."/>
            <person name="Zhang Y."/>
        </authorList>
    </citation>
    <scope>NUCLEOTIDE SEQUENCE [LARGE SCALE GENOMIC DNA]</scope>
    <source>
        <strain evidence="2">cv. Punajuju</strain>
        <tissue evidence="1">Leaves</tissue>
    </source>
</reference>
<accession>A0ACB9BEF3</accession>
<gene>
    <name evidence="1" type="ORF">L2E82_31875</name>
</gene>
<comment type="caution">
    <text evidence="1">The sequence shown here is derived from an EMBL/GenBank/DDBJ whole genome shotgun (WGS) entry which is preliminary data.</text>
</comment>
<protein>
    <submittedName>
        <fullName evidence="1">Uncharacterized protein</fullName>
    </submittedName>
</protein>
<sequence>MDSDSHPHIPELEAITTTTSDDGDNCSSLDDQNVVVGDGESRDANDTVVEGANRLSYFVLIWHNLQSLDQSSLSNGFRRTKTLVIRLEQENGDTE</sequence>
<reference evidence="2" key="1">
    <citation type="journal article" date="2022" name="Mol. Ecol. Resour.">
        <title>The genomes of chicory, endive, great burdock and yacon provide insights into Asteraceae palaeo-polyploidization history and plant inulin production.</title>
        <authorList>
            <person name="Fan W."/>
            <person name="Wang S."/>
            <person name="Wang H."/>
            <person name="Wang A."/>
            <person name="Jiang F."/>
            <person name="Liu H."/>
            <person name="Zhao H."/>
            <person name="Xu D."/>
            <person name="Zhang Y."/>
        </authorList>
    </citation>
    <scope>NUCLEOTIDE SEQUENCE [LARGE SCALE GENOMIC DNA]</scope>
    <source>
        <strain evidence="2">cv. Punajuju</strain>
    </source>
</reference>
<name>A0ACB9BEF3_CICIN</name>
<organism evidence="1 2">
    <name type="scientific">Cichorium intybus</name>
    <name type="common">Chicory</name>
    <dbReference type="NCBI Taxonomy" id="13427"/>
    <lineage>
        <taxon>Eukaryota</taxon>
        <taxon>Viridiplantae</taxon>
        <taxon>Streptophyta</taxon>
        <taxon>Embryophyta</taxon>
        <taxon>Tracheophyta</taxon>
        <taxon>Spermatophyta</taxon>
        <taxon>Magnoliopsida</taxon>
        <taxon>eudicotyledons</taxon>
        <taxon>Gunneridae</taxon>
        <taxon>Pentapetalae</taxon>
        <taxon>asterids</taxon>
        <taxon>campanulids</taxon>
        <taxon>Asterales</taxon>
        <taxon>Asteraceae</taxon>
        <taxon>Cichorioideae</taxon>
        <taxon>Cichorieae</taxon>
        <taxon>Cichoriinae</taxon>
        <taxon>Cichorium</taxon>
    </lineage>
</organism>
<evidence type="ECO:0000313" key="2">
    <source>
        <dbReference type="Proteomes" id="UP001055811"/>
    </source>
</evidence>
<keyword evidence="2" id="KW-1185">Reference proteome</keyword>
<evidence type="ECO:0000313" key="1">
    <source>
        <dbReference type="EMBL" id="KAI3720877.1"/>
    </source>
</evidence>
<dbReference type="Proteomes" id="UP001055811">
    <property type="component" value="Linkage Group LG06"/>
</dbReference>
<dbReference type="EMBL" id="CM042014">
    <property type="protein sequence ID" value="KAI3720877.1"/>
    <property type="molecule type" value="Genomic_DNA"/>
</dbReference>
<proteinExistence type="predicted"/>